<evidence type="ECO:0000313" key="4">
    <source>
        <dbReference type="EMBL" id="PWA79984.1"/>
    </source>
</evidence>
<dbReference type="EMBL" id="PKPP01001780">
    <property type="protein sequence ID" value="PWA79984.1"/>
    <property type="molecule type" value="Genomic_DNA"/>
</dbReference>
<dbReference type="Pfam" id="PF25597">
    <property type="entry name" value="SH3_retrovirus"/>
    <property type="match status" value="1"/>
</dbReference>
<dbReference type="AlphaFoldDB" id="A0A2U1P2J4"/>
<dbReference type="OrthoDB" id="411615at2759"/>
<evidence type="ECO:0000259" key="2">
    <source>
        <dbReference type="Pfam" id="PF07727"/>
    </source>
</evidence>
<dbReference type="InterPro" id="IPR013103">
    <property type="entry name" value="RVT_2"/>
</dbReference>
<comment type="caution">
    <text evidence="4">The sequence shown here is derived from an EMBL/GenBank/DDBJ whole genome shotgun (WGS) entry which is preliminary data.</text>
</comment>
<dbReference type="Pfam" id="PF07727">
    <property type="entry name" value="RVT_2"/>
    <property type="match status" value="1"/>
</dbReference>
<accession>A0A2U1P2J4</accession>
<evidence type="ECO:0000259" key="3">
    <source>
        <dbReference type="Pfam" id="PF25597"/>
    </source>
</evidence>
<gene>
    <name evidence="4" type="ORF">CTI12_AA172340</name>
</gene>
<name>A0A2U1P2J4_ARTAN</name>
<protein>
    <submittedName>
        <fullName evidence="4">Gag-pol polymerase</fullName>
    </submittedName>
</protein>
<evidence type="ECO:0000313" key="5">
    <source>
        <dbReference type="Proteomes" id="UP000245207"/>
    </source>
</evidence>
<feature type="compositionally biased region" description="Polar residues" evidence="1">
    <location>
        <begin position="91"/>
        <end position="107"/>
    </location>
</feature>
<sequence length="477" mass="53715">MSISIDMLIRTMVSFYTNILRPWVWGCRAVVRLPDPKQKTLGERGIECIFVGYAEHSKAYRFYVIEPKESVSINSIIESRDALFDENRFSSIPRPSQRIPNGTNDNGASEEPDVVSAEVPAEVVEQQPEPELRRSNRVRTLKSFGPEFQLYLIEGTRSEVSDQYSYCFIIEDDPKTFEEAMKSQDVAFWKEAVNDEMDSIMGNNTYVLTDLPPGCTPLGCKWIFKKKMKVDGTVEKFKARLVIQGFRQKSGIDYFDTYAPVARISTIRLLIALASIHNLIIHQMDVKTAFLNVDLDEEVYMKQPQGFIMPGNENKVCKLIKSLYGLKQAPKQWHQKFDEVVLSSGYSLNQADKCVYSKFDESGEGVIIFLPVLNQYDDNCRFDQALNSYLWLRSRNLLAAVIVVVLVRSNSSGGGSWRSCCGSWQLWWQVVVLVAGGRRGGVVVAVAVVAVGGGIGGRCGSWWSVVVMVGVGGSRWW</sequence>
<dbReference type="SUPFAM" id="SSF56672">
    <property type="entry name" value="DNA/RNA polymerases"/>
    <property type="match status" value="1"/>
</dbReference>
<feature type="domain" description="Retroviral polymerase SH3-like" evidence="3">
    <location>
        <begin position="27"/>
        <end position="91"/>
    </location>
</feature>
<feature type="domain" description="Reverse transcriptase Ty1/copia-type" evidence="2">
    <location>
        <begin position="203"/>
        <end position="370"/>
    </location>
</feature>
<reference evidence="4 5" key="1">
    <citation type="journal article" date="2018" name="Mol. Plant">
        <title>The genome of Artemisia annua provides insight into the evolution of Asteraceae family and artemisinin biosynthesis.</title>
        <authorList>
            <person name="Shen Q."/>
            <person name="Zhang L."/>
            <person name="Liao Z."/>
            <person name="Wang S."/>
            <person name="Yan T."/>
            <person name="Shi P."/>
            <person name="Liu M."/>
            <person name="Fu X."/>
            <person name="Pan Q."/>
            <person name="Wang Y."/>
            <person name="Lv Z."/>
            <person name="Lu X."/>
            <person name="Zhang F."/>
            <person name="Jiang W."/>
            <person name="Ma Y."/>
            <person name="Chen M."/>
            <person name="Hao X."/>
            <person name="Li L."/>
            <person name="Tang Y."/>
            <person name="Lv G."/>
            <person name="Zhou Y."/>
            <person name="Sun X."/>
            <person name="Brodelius P.E."/>
            <person name="Rose J.K.C."/>
            <person name="Tang K."/>
        </authorList>
    </citation>
    <scope>NUCLEOTIDE SEQUENCE [LARGE SCALE GENOMIC DNA]</scope>
    <source>
        <strain evidence="5">cv. Huhao1</strain>
        <tissue evidence="4">Leaf</tissue>
    </source>
</reference>
<dbReference type="InterPro" id="IPR057670">
    <property type="entry name" value="SH3_retrovirus"/>
</dbReference>
<proteinExistence type="predicted"/>
<dbReference type="InterPro" id="IPR043502">
    <property type="entry name" value="DNA/RNA_pol_sf"/>
</dbReference>
<organism evidence="4 5">
    <name type="scientific">Artemisia annua</name>
    <name type="common">Sweet wormwood</name>
    <dbReference type="NCBI Taxonomy" id="35608"/>
    <lineage>
        <taxon>Eukaryota</taxon>
        <taxon>Viridiplantae</taxon>
        <taxon>Streptophyta</taxon>
        <taxon>Embryophyta</taxon>
        <taxon>Tracheophyta</taxon>
        <taxon>Spermatophyta</taxon>
        <taxon>Magnoliopsida</taxon>
        <taxon>eudicotyledons</taxon>
        <taxon>Gunneridae</taxon>
        <taxon>Pentapetalae</taxon>
        <taxon>asterids</taxon>
        <taxon>campanulids</taxon>
        <taxon>Asterales</taxon>
        <taxon>Asteraceae</taxon>
        <taxon>Asteroideae</taxon>
        <taxon>Anthemideae</taxon>
        <taxon>Artemisiinae</taxon>
        <taxon>Artemisia</taxon>
    </lineage>
</organism>
<dbReference type="Proteomes" id="UP000245207">
    <property type="component" value="Unassembled WGS sequence"/>
</dbReference>
<evidence type="ECO:0000256" key="1">
    <source>
        <dbReference type="SAM" id="MobiDB-lite"/>
    </source>
</evidence>
<feature type="region of interest" description="Disordered" evidence="1">
    <location>
        <begin position="91"/>
        <end position="117"/>
    </location>
</feature>
<keyword evidence="5" id="KW-1185">Reference proteome</keyword>
<dbReference type="STRING" id="35608.A0A2U1P2J4"/>